<dbReference type="Proteomes" id="UP001150062">
    <property type="component" value="Unassembled WGS sequence"/>
</dbReference>
<feature type="compositionally biased region" description="Polar residues" evidence="2">
    <location>
        <begin position="922"/>
        <end position="944"/>
    </location>
</feature>
<feature type="coiled-coil region" evidence="1">
    <location>
        <begin position="537"/>
        <end position="575"/>
    </location>
</feature>
<feature type="compositionally biased region" description="Basic residues" evidence="2">
    <location>
        <begin position="408"/>
        <end position="421"/>
    </location>
</feature>
<feature type="compositionally biased region" description="Low complexity" evidence="2">
    <location>
        <begin position="954"/>
        <end position="964"/>
    </location>
</feature>
<feature type="coiled-coil region" evidence="1">
    <location>
        <begin position="699"/>
        <end position="747"/>
    </location>
</feature>
<gene>
    <name evidence="3" type="ORF">M0813_02100</name>
</gene>
<feature type="compositionally biased region" description="Basic and acidic residues" evidence="2">
    <location>
        <begin position="904"/>
        <end position="921"/>
    </location>
</feature>
<accession>A0ABQ8YQG4</accession>
<evidence type="ECO:0000313" key="4">
    <source>
        <dbReference type="Proteomes" id="UP001150062"/>
    </source>
</evidence>
<feature type="compositionally biased region" description="Acidic residues" evidence="2">
    <location>
        <begin position="869"/>
        <end position="883"/>
    </location>
</feature>
<name>A0ABQ8YQG4_9EUKA</name>
<evidence type="ECO:0000256" key="2">
    <source>
        <dbReference type="SAM" id="MobiDB-lite"/>
    </source>
</evidence>
<comment type="caution">
    <text evidence="3">The sequence shown here is derived from an EMBL/GenBank/DDBJ whole genome shotgun (WGS) entry which is preliminary data.</text>
</comment>
<feature type="compositionally biased region" description="Acidic residues" evidence="2">
    <location>
        <begin position="815"/>
        <end position="834"/>
    </location>
</feature>
<evidence type="ECO:0000313" key="3">
    <source>
        <dbReference type="EMBL" id="KAJ6246847.1"/>
    </source>
</evidence>
<keyword evidence="4" id="KW-1185">Reference proteome</keyword>
<dbReference type="EMBL" id="JAOAOG010000131">
    <property type="protein sequence ID" value="KAJ6246847.1"/>
    <property type="molecule type" value="Genomic_DNA"/>
</dbReference>
<feature type="region of interest" description="Disordered" evidence="2">
    <location>
        <begin position="813"/>
        <end position="964"/>
    </location>
</feature>
<feature type="compositionally biased region" description="Low complexity" evidence="2">
    <location>
        <begin position="422"/>
        <end position="450"/>
    </location>
</feature>
<feature type="compositionally biased region" description="Basic and acidic residues" evidence="2">
    <location>
        <begin position="310"/>
        <end position="322"/>
    </location>
</feature>
<feature type="region of interest" description="Disordered" evidence="2">
    <location>
        <begin position="244"/>
        <end position="323"/>
    </location>
</feature>
<proteinExistence type="predicted"/>
<feature type="region of interest" description="Disordered" evidence="2">
    <location>
        <begin position="402"/>
        <end position="450"/>
    </location>
</feature>
<feature type="compositionally biased region" description="Polar residues" evidence="2">
    <location>
        <begin position="298"/>
        <end position="308"/>
    </location>
</feature>
<evidence type="ECO:0000256" key="1">
    <source>
        <dbReference type="SAM" id="Coils"/>
    </source>
</evidence>
<keyword evidence="1" id="KW-0175">Coiled coil</keyword>
<protein>
    <recommendedName>
        <fullName evidence="5">Calponin-homology (CH) domain-containing protein</fullName>
    </recommendedName>
</protein>
<feature type="coiled-coil region" evidence="1">
    <location>
        <begin position="370"/>
        <end position="397"/>
    </location>
</feature>
<sequence>MTSRSSFLKLKKKVKETFKDKNFVLLVIRELKKKQMEKDLEEVLEWSRTLFSNPDLEREELLSFSGVQLINLLNVISPTKCILTKYCSFSQAQTIQNLQVYQNVLTTVFGYPTDSLFSIPSVIEQTKIAHQQIVQSLLFLKKQIEEKGSRKDKSHETRVLTLQSSDKLQNLVLGKQIKDNLFENQHYQLQEGLFILTREELKKEMELITERENKLLNSIMGIDTKNPEIEKEIVKRIESAEKSSFKKKKFKRKKDLESFPSKENGNKNNQKINSINNNYNYNYNNNNNKNKAPISSNLANNKGYNPNRNDTNKKKQEKDKKQTISQLNLKNILIPKHIKKQFSQIWQKEFQLKQFENKLIKRGFNEIQILYQLELEINNKEKKLNEKENQLIQRENVLNSKLFEKNNSTKKKKNVGKKSNSHSKANSYSKTNSSSISNSNSNSSSTSNSSSNFNYTFNLKNENVFKNKNEIQYGYENNNENENLIERGKERGEDKGQSKDNPINDDLLQKYQFNDLNIIKDSPNISIDIEIGYDIEYFQLKQLLEKKKKLLEKKEKQLKNQIEKIQTNFEKENIEPNPQNFIDNLLKNQQLNERKFKKKNQKIKKYFNKKKYDISSLDEINEDYTQKVNNKKNTNILGYNILSEKNVNIKEDDKELNNNNDSNQFSQELPIPNIIYNDIFLINQNKTFEKSIISPKYNKDSMNNNADEKLNEIQKENNKSNEDIYDIEREIEELAIVKKQLSKMEKNKIDPIHEHNYSLKESLPNENFKKINNDFKNIEKIIKTFSSNNSSSNQEKIYKGYDSETLITNEKEITNEGESESESEGECEGEEAVESESLTENGSESQNESLNENENNNESGSITRFTSETESEITSESDNENNTESENITRFASESEIESEIENDNDKEYMIDGDQSNRYHNDTISLSKFPENKSSLNKSGQSKKNIPKKRIRSRSTSSIRRQEF</sequence>
<feature type="compositionally biased region" description="Low complexity" evidence="2">
    <location>
        <begin position="840"/>
        <end position="868"/>
    </location>
</feature>
<reference evidence="3" key="1">
    <citation type="submission" date="2022-08" db="EMBL/GenBank/DDBJ databases">
        <title>Novel sulfate-reducing endosymbionts in the free-living metamonad Anaeramoeba.</title>
        <authorList>
            <person name="Jerlstrom-Hultqvist J."/>
            <person name="Cepicka I."/>
            <person name="Gallot-Lavallee L."/>
            <person name="Salas-Leiva D."/>
            <person name="Curtis B.A."/>
            <person name="Zahonova K."/>
            <person name="Pipaliya S."/>
            <person name="Dacks J."/>
            <person name="Roger A.J."/>
        </authorList>
    </citation>
    <scope>NUCLEOTIDE SEQUENCE</scope>
    <source>
        <strain evidence="3">Schooner1</strain>
    </source>
</reference>
<organism evidence="3 4">
    <name type="scientific">Anaeramoeba flamelloides</name>
    <dbReference type="NCBI Taxonomy" id="1746091"/>
    <lineage>
        <taxon>Eukaryota</taxon>
        <taxon>Metamonada</taxon>
        <taxon>Anaeramoebidae</taxon>
        <taxon>Anaeramoeba</taxon>
    </lineage>
</organism>
<evidence type="ECO:0008006" key="5">
    <source>
        <dbReference type="Google" id="ProtNLM"/>
    </source>
</evidence>
<feature type="compositionally biased region" description="Low complexity" evidence="2">
    <location>
        <begin position="266"/>
        <end position="297"/>
    </location>
</feature>